<dbReference type="Proteomes" id="UP000321776">
    <property type="component" value="Unassembled WGS sequence"/>
</dbReference>
<keyword evidence="4" id="KW-1185">Reference proteome</keyword>
<name>A0A5C6VIF3_9BURK</name>
<dbReference type="EMBL" id="JAZHGA010000019">
    <property type="protein sequence ID" value="MEM5342876.1"/>
    <property type="molecule type" value="Genomic_DNA"/>
</dbReference>
<reference evidence="2 3" key="1">
    <citation type="journal article" date="2018" name="Int. J. Syst. Evol. Microbiol.">
        <title>Paraburkholderia azotifigens sp. nov., a nitrogen-fixing bacterium isolated from paddy soil.</title>
        <authorList>
            <person name="Choi G.M."/>
            <person name="Im W.T."/>
        </authorList>
    </citation>
    <scope>NUCLEOTIDE SEQUENCE [LARGE SCALE GENOMIC DNA]</scope>
    <source>
        <strain evidence="2 3">NF 2-5-3</strain>
    </source>
</reference>
<comment type="caution">
    <text evidence="2">The sequence shown here is derived from an EMBL/GenBank/DDBJ whole genome shotgun (WGS) entry which is preliminary data.</text>
</comment>
<reference evidence="2" key="2">
    <citation type="submission" date="2019-08" db="EMBL/GenBank/DDBJ databases">
        <authorList>
            <person name="Im W.-T."/>
        </authorList>
    </citation>
    <scope>NUCLEOTIDE SEQUENCE</scope>
    <source>
        <strain evidence="2">NF 2-5-3</strain>
    </source>
</reference>
<evidence type="ECO:0000313" key="1">
    <source>
        <dbReference type="EMBL" id="MEM5342876.1"/>
    </source>
</evidence>
<dbReference type="AlphaFoldDB" id="A0A5C6VIF3"/>
<dbReference type="Proteomes" id="UP001481677">
    <property type="component" value="Unassembled WGS sequence"/>
</dbReference>
<evidence type="ECO:0000313" key="3">
    <source>
        <dbReference type="Proteomes" id="UP000321776"/>
    </source>
</evidence>
<accession>A0A5C6VIF3</accession>
<proteinExistence type="predicted"/>
<evidence type="ECO:0000313" key="4">
    <source>
        <dbReference type="Proteomes" id="UP001481677"/>
    </source>
</evidence>
<sequence length="340" mass="36667">MDRKYVLAGFVLTFLAGFGIGHHRTVARETVSRTLRAMPAMPIWKNPQCVSANIKENEHFEIAASTLEHVAPHSPDWLAIGAEQSLSEDLYRGSPGKLGARVCTPAAIYGRVAAAFAGSALDKGRFDRHELRLASHLQPPPVNVVDAVARVAFFPRPVIDDDSGGQIDGDIRPYAMTVLAGFGHESARYAVEAFEQISSENSLGTGAAQVAAAGGQPGALSQIESLMNQLLATVPDDKPIPLATRDRLYELSWAIAFSGEAAKDHEAPVIRLMGRQVQSGAPPFGVVSLHPKRMCEVMSKIYGDSERVNREFSYCADDTPLESYPQGAFAFAPAHASETR</sequence>
<gene>
    <name evidence="2" type="ORF">FRZ40_31225</name>
    <name evidence="1" type="ORF">V4C56_25045</name>
</gene>
<dbReference type="EMBL" id="VOQS01000003">
    <property type="protein sequence ID" value="TXC84699.1"/>
    <property type="molecule type" value="Genomic_DNA"/>
</dbReference>
<protein>
    <submittedName>
        <fullName evidence="2">Uncharacterized protein</fullName>
    </submittedName>
</protein>
<dbReference type="RefSeq" id="WP_147236671.1">
    <property type="nucleotide sequence ID" value="NZ_JAZHGA010000019.1"/>
</dbReference>
<reference evidence="1 4" key="3">
    <citation type="submission" date="2024-01" db="EMBL/GenBank/DDBJ databases">
        <title>The diversity of rhizobia nodulating Mimosa spp. in eleven states of Brazil covering several biomes is determined by host plant, location, and edaphic factors.</title>
        <authorList>
            <person name="Rouws L."/>
            <person name="Barauna A."/>
            <person name="Beukes C."/>
            <person name="De Faria S.M."/>
            <person name="Gross E."/>
            <person name="Dos Reis Junior F.B."/>
            <person name="Simon M."/>
            <person name="Maluk M."/>
            <person name="Odee D.W."/>
            <person name="Kenicer G."/>
            <person name="Young J.P.W."/>
            <person name="Reis V.M."/>
            <person name="Zilli J."/>
            <person name="James E.K."/>
        </authorList>
    </citation>
    <scope>NUCLEOTIDE SEQUENCE [LARGE SCALE GENOMIC DNA]</scope>
    <source>
        <strain evidence="1 4">JPY530</strain>
    </source>
</reference>
<evidence type="ECO:0000313" key="2">
    <source>
        <dbReference type="EMBL" id="TXC84699.1"/>
    </source>
</evidence>
<organism evidence="2 3">
    <name type="scientific">Paraburkholderia azotifigens</name>
    <dbReference type="NCBI Taxonomy" id="2057004"/>
    <lineage>
        <taxon>Bacteria</taxon>
        <taxon>Pseudomonadati</taxon>
        <taxon>Pseudomonadota</taxon>
        <taxon>Betaproteobacteria</taxon>
        <taxon>Burkholderiales</taxon>
        <taxon>Burkholderiaceae</taxon>
        <taxon>Paraburkholderia</taxon>
    </lineage>
</organism>